<reference evidence="1 2" key="1">
    <citation type="journal article" date="2022" name="Res Sq">
        <title>Evolution of multicellular longitudinally dividing oral cavity symbionts (Neisseriaceae).</title>
        <authorList>
            <person name="Nyongesa S."/>
            <person name="Weber P."/>
            <person name="Bernet E."/>
            <person name="Pullido F."/>
            <person name="Nieckarz M."/>
            <person name="Delaby M."/>
            <person name="Nieves C."/>
            <person name="Viehboeck T."/>
            <person name="Krause N."/>
            <person name="Rivera-Millot A."/>
            <person name="Nakamura A."/>
            <person name="Vischer N."/>
            <person name="VanNieuwenhze M."/>
            <person name="Brun Y."/>
            <person name="Cava F."/>
            <person name="Bulgheresi S."/>
            <person name="Veyrier F."/>
        </authorList>
    </citation>
    <scope>NUCLEOTIDE SEQUENCE [LARGE SCALE GENOMIC DNA]</scope>
    <source>
        <strain evidence="1 2">SN4</strain>
    </source>
</reference>
<gene>
    <name evidence="1" type="ORF">LVJ82_06610</name>
</gene>
<name>A0ABY4E4H2_9NEIS</name>
<evidence type="ECO:0000313" key="1">
    <source>
        <dbReference type="EMBL" id="UOO90638.1"/>
    </source>
</evidence>
<dbReference type="Gene3D" id="1.10.3680.10">
    <property type="entry name" value="TerB-like"/>
    <property type="match status" value="1"/>
</dbReference>
<dbReference type="EMBL" id="CP091511">
    <property type="protein sequence ID" value="UOO90638.1"/>
    <property type="molecule type" value="Genomic_DNA"/>
</dbReference>
<dbReference type="InterPro" id="IPR029024">
    <property type="entry name" value="TerB-like"/>
</dbReference>
<proteinExistence type="predicted"/>
<sequence length="138" mass="15719">MRSYPENSPQARARILAMCLLADSDLDEEELERLSEKNVYQLVDLTPLEFMQVLRDYLHDLSNKLNTAEARVSMLEPEQVNKILAEVTERPSRIAVLATALSLCKGDHALNPAELALFQHIMGQWQLDLTDLEIEVSR</sequence>
<evidence type="ECO:0000313" key="2">
    <source>
        <dbReference type="Proteomes" id="UP000832011"/>
    </source>
</evidence>
<keyword evidence="2" id="KW-1185">Reference proteome</keyword>
<dbReference type="RefSeq" id="WP_058304962.1">
    <property type="nucleotide sequence ID" value="NZ_CABKVG010000005.1"/>
</dbReference>
<accession>A0ABY4E4H2</accession>
<dbReference type="SUPFAM" id="SSF158682">
    <property type="entry name" value="TerB-like"/>
    <property type="match status" value="1"/>
</dbReference>
<evidence type="ECO:0008006" key="3">
    <source>
        <dbReference type="Google" id="ProtNLM"/>
    </source>
</evidence>
<organism evidence="1 2">
    <name type="scientific">Vitreoscilla massiliensis</name>
    <dbReference type="NCBI Taxonomy" id="1689272"/>
    <lineage>
        <taxon>Bacteria</taxon>
        <taxon>Pseudomonadati</taxon>
        <taxon>Pseudomonadota</taxon>
        <taxon>Betaproteobacteria</taxon>
        <taxon>Neisseriales</taxon>
        <taxon>Neisseriaceae</taxon>
        <taxon>Vitreoscilla</taxon>
    </lineage>
</organism>
<protein>
    <recommendedName>
        <fullName evidence="3">Co-chaperone DjlA N-terminal domain-containing protein</fullName>
    </recommendedName>
</protein>
<dbReference type="Proteomes" id="UP000832011">
    <property type="component" value="Chromosome"/>
</dbReference>